<comment type="caution">
    <text evidence="10">The sequence shown here is derived from an EMBL/GenBank/DDBJ whole genome shotgun (WGS) entry which is preliminary data.</text>
</comment>
<dbReference type="GO" id="GO:0004518">
    <property type="term" value="F:nuclease activity"/>
    <property type="evidence" value="ECO:0007669"/>
    <property type="project" value="UniProtKB-KW"/>
</dbReference>
<dbReference type="PANTHER" id="PTHR22930">
    <property type="match status" value="1"/>
</dbReference>
<evidence type="ECO:0000256" key="4">
    <source>
        <dbReference type="ARBA" id="ARBA00022722"/>
    </source>
</evidence>
<evidence type="ECO:0000256" key="1">
    <source>
        <dbReference type="ARBA" id="ARBA00001968"/>
    </source>
</evidence>
<proteinExistence type="inferred from homology"/>
<dbReference type="GO" id="GO:0046872">
    <property type="term" value="F:metal ion binding"/>
    <property type="evidence" value="ECO:0007669"/>
    <property type="project" value="UniProtKB-KW"/>
</dbReference>
<evidence type="ECO:0000313" key="11">
    <source>
        <dbReference type="Proteomes" id="UP001085076"/>
    </source>
</evidence>
<feature type="domain" description="DDE Tnp4" evidence="8">
    <location>
        <begin position="127"/>
        <end position="289"/>
    </location>
</feature>
<evidence type="ECO:0000256" key="5">
    <source>
        <dbReference type="ARBA" id="ARBA00022723"/>
    </source>
</evidence>
<evidence type="ECO:0000256" key="3">
    <source>
        <dbReference type="ARBA" id="ARBA00006958"/>
    </source>
</evidence>
<dbReference type="GO" id="GO:0005634">
    <property type="term" value="C:nucleus"/>
    <property type="evidence" value="ECO:0007669"/>
    <property type="project" value="UniProtKB-SubCell"/>
</dbReference>
<evidence type="ECO:0008006" key="12">
    <source>
        <dbReference type="Google" id="ProtNLM"/>
    </source>
</evidence>
<name>A0A9D5C293_9LILI</name>
<keyword evidence="7" id="KW-0539">Nucleus</keyword>
<feature type="domain" description="DUF8040" evidence="9">
    <location>
        <begin position="11"/>
        <end position="106"/>
    </location>
</feature>
<evidence type="ECO:0000259" key="8">
    <source>
        <dbReference type="Pfam" id="PF13359"/>
    </source>
</evidence>
<keyword evidence="4" id="KW-0540">Nuclease</keyword>
<keyword evidence="6" id="KW-0378">Hydrolase</keyword>
<comment type="subcellular location">
    <subcellularLocation>
        <location evidence="2">Nucleus</location>
    </subcellularLocation>
</comment>
<evidence type="ECO:0000256" key="2">
    <source>
        <dbReference type="ARBA" id="ARBA00004123"/>
    </source>
</evidence>
<evidence type="ECO:0000256" key="6">
    <source>
        <dbReference type="ARBA" id="ARBA00022801"/>
    </source>
</evidence>
<comment type="similarity">
    <text evidence="3">Belongs to the HARBI1 family.</text>
</comment>
<keyword evidence="5" id="KW-0479">Metal-binding</keyword>
<sequence>MKSMLKCEKRTSSLTGHRWVNEIMDGSDTRFFEQVRMRKPVFRRLVVELTQNYGLEHTRNVTVEESVIMFLYVLGQGATYRNVEERFQHSGEIVHQQFHRVLKAVRKLGNDIIRPVDRNFGDCIGAIDGAHVAIQVPADKQIPFMNRKGYTSTNILAVCDFNMCFTFALISWEGSAHDTRILMEALRNLSLKFPHPPEGKYYLVDSGYPTMKGFMGPYKSARYHIPQFRMSRSFRSPNEIFNYHHSSLRSVIKRTFGVCKARWQILRNMIRYKPKVQFQIIWSCFALHNFIRRMGNNDLDDLESIENINQFQEGERGFEDDDGESPLVWHQSTQEDTQQIITTRNTIREQLTHISR</sequence>
<dbReference type="InterPro" id="IPR058353">
    <property type="entry name" value="DUF8040"/>
</dbReference>
<dbReference type="AlphaFoldDB" id="A0A9D5C293"/>
<dbReference type="OrthoDB" id="784298at2759"/>
<dbReference type="Pfam" id="PF26138">
    <property type="entry name" value="DUF8040"/>
    <property type="match status" value="1"/>
</dbReference>
<dbReference type="Proteomes" id="UP001085076">
    <property type="component" value="Miscellaneous, Linkage group lg08"/>
</dbReference>
<dbReference type="Pfam" id="PF13359">
    <property type="entry name" value="DDE_Tnp_4"/>
    <property type="match status" value="1"/>
</dbReference>
<gene>
    <name evidence="10" type="ORF">J5N97_026399</name>
</gene>
<dbReference type="EMBL" id="JAGGNH010000008">
    <property type="protein sequence ID" value="KAJ0965261.1"/>
    <property type="molecule type" value="Genomic_DNA"/>
</dbReference>
<dbReference type="PANTHER" id="PTHR22930:SF221">
    <property type="entry name" value="NUCLEASE HARBI1"/>
    <property type="match status" value="1"/>
</dbReference>
<dbReference type="InterPro" id="IPR027806">
    <property type="entry name" value="HARBI1_dom"/>
</dbReference>
<accession>A0A9D5C293</accession>
<evidence type="ECO:0000259" key="9">
    <source>
        <dbReference type="Pfam" id="PF26138"/>
    </source>
</evidence>
<dbReference type="InterPro" id="IPR045249">
    <property type="entry name" value="HARBI1-like"/>
</dbReference>
<organism evidence="10 11">
    <name type="scientific">Dioscorea zingiberensis</name>
    <dbReference type="NCBI Taxonomy" id="325984"/>
    <lineage>
        <taxon>Eukaryota</taxon>
        <taxon>Viridiplantae</taxon>
        <taxon>Streptophyta</taxon>
        <taxon>Embryophyta</taxon>
        <taxon>Tracheophyta</taxon>
        <taxon>Spermatophyta</taxon>
        <taxon>Magnoliopsida</taxon>
        <taxon>Liliopsida</taxon>
        <taxon>Dioscoreales</taxon>
        <taxon>Dioscoreaceae</taxon>
        <taxon>Dioscorea</taxon>
    </lineage>
</organism>
<dbReference type="GO" id="GO:0016787">
    <property type="term" value="F:hydrolase activity"/>
    <property type="evidence" value="ECO:0007669"/>
    <property type="project" value="UniProtKB-KW"/>
</dbReference>
<evidence type="ECO:0000313" key="10">
    <source>
        <dbReference type="EMBL" id="KAJ0965261.1"/>
    </source>
</evidence>
<reference evidence="10" key="1">
    <citation type="submission" date="2021-03" db="EMBL/GenBank/DDBJ databases">
        <authorList>
            <person name="Li Z."/>
            <person name="Yang C."/>
        </authorList>
    </citation>
    <scope>NUCLEOTIDE SEQUENCE</scope>
    <source>
        <strain evidence="10">Dzin_1.0</strain>
        <tissue evidence="10">Leaf</tissue>
    </source>
</reference>
<reference evidence="10" key="2">
    <citation type="journal article" date="2022" name="Hortic Res">
        <title>The genome of Dioscorea zingiberensis sheds light on the biosynthesis, origin and evolution of the medicinally important diosgenin saponins.</title>
        <authorList>
            <person name="Li Y."/>
            <person name="Tan C."/>
            <person name="Li Z."/>
            <person name="Guo J."/>
            <person name="Li S."/>
            <person name="Chen X."/>
            <person name="Wang C."/>
            <person name="Dai X."/>
            <person name="Yang H."/>
            <person name="Song W."/>
            <person name="Hou L."/>
            <person name="Xu J."/>
            <person name="Tong Z."/>
            <person name="Xu A."/>
            <person name="Yuan X."/>
            <person name="Wang W."/>
            <person name="Yang Q."/>
            <person name="Chen L."/>
            <person name="Sun Z."/>
            <person name="Wang K."/>
            <person name="Pan B."/>
            <person name="Chen J."/>
            <person name="Bao Y."/>
            <person name="Liu F."/>
            <person name="Qi X."/>
            <person name="Gang D.R."/>
            <person name="Wen J."/>
            <person name="Li J."/>
        </authorList>
    </citation>
    <scope>NUCLEOTIDE SEQUENCE</scope>
    <source>
        <strain evidence="10">Dzin_1.0</strain>
    </source>
</reference>
<evidence type="ECO:0000256" key="7">
    <source>
        <dbReference type="ARBA" id="ARBA00023242"/>
    </source>
</evidence>
<protein>
    <recommendedName>
        <fullName evidence="12">DDE Tnp4 domain-containing protein</fullName>
    </recommendedName>
</protein>
<keyword evidence="11" id="KW-1185">Reference proteome</keyword>
<comment type="cofactor">
    <cofactor evidence="1">
        <name>a divalent metal cation</name>
        <dbReference type="ChEBI" id="CHEBI:60240"/>
    </cofactor>
</comment>